<dbReference type="Proteomes" id="UP000019116">
    <property type="component" value="Chromosome 5B"/>
</dbReference>
<reference evidence="1" key="1">
    <citation type="submission" date="2018-08" db="EMBL/GenBank/DDBJ databases">
        <authorList>
            <person name="Rossello M."/>
        </authorList>
    </citation>
    <scope>NUCLEOTIDE SEQUENCE [LARGE SCALE GENOMIC DNA]</scope>
    <source>
        <strain evidence="1">cv. Chinese Spring</strain>
    </source>
</reference>
<dbReference type="AlphaFoldDB" id="A0A3B6LN42"/>
<dbReference type="Gramene" id="TraesROB_scaffold_054043_01G000200.1">
    <property type="protein sequence ID" value="TraesROB_scaffold_054043_01G000200.1"/>
    <property type="gene ID" value="TraesROB_scaffold_054043_01G000200"/>
</dbReference>
<dbReference type="EnsemblPlants" id="TraesCS5B02G238000.1">
    <property type="protein sequence ID" value="TraesCS5B02G238000.1"/>
    <property type="gene ID" value="TraesCS5B02G238000"/>
</dbReference>
<dbReference type="GO" id="GO:0006412">
    <property type="term" value="P:translation"/>
    <property type="evidence" value="ECO:0000318"/>
    <property type="project" value="GO_Central"/>
</dbReference>
<dbReference type="Gramene" id="TraesCLE_scaffold_017943_01G000100.1">
    <property type="protein sequence ID" value="TraesCLE_scaffold_017943_01G000100.1"/>
    <property type="gene ID" value="TraesCLE_scaffold_017943_01G000100"/>
</dbReference>
<proteinExistence type="predicted"/>
<dbReference type="Gramene" id="TraesRN5D0100595100.1">
    <property type="protein sequence ID" value="TraesRN5D0100595100.1"/>
    <property type="gene ID" value="TraesRN5D0100595100"/>
</dbReference>
<evidence type="ECO:0000313" key="2">
    <source>
        <dbReference type="Proteomes" id="UP000019116"/>
    </source>
</evidence>
<dbReference type="GO" id="GO:0003735">
    <property type="term" value="F:structural constituent of ribosome"/>
    <property type="evidence" value="ECO:0000318"/>
    <property type="project" value="GO_Central"/>
</dbReference>
<organism evidence="1">
    <name type="scientific">Triticum aestivum</name>
    <name type="common">Wheat</name>
    <dbReference type="NCBI Taxonomy" id="4565"/>
    <lineage>
        <taxon>Eukaryota</taxon>
        <taxon>Viridiplantae</taxon>
        <taxon>Streptophyta</taxon>
        <taxon>Embryophyta</taxon>
        <taxon>Tracheophyta</taxon>
        <taxon>Spermatophyta</taxon>
        <taxon>Magnoliopsida</taxon>
        <taxon>Liliopsida</taxon>
        <taxon>Poales</taxon>
        <taxon>Poaceae</taxon>
        <taxon>BOP clade</taxon>
        <taxon>Pooideae</taxon>
        <taxon>Triticodae</taxon>
        <taxon>Triticeae</taxon>
        <taxon>Triticinae</taxon>
        <taxon>Triticum</taxon>
    </lineage>
</organism>
<dbReference type="GO" id="GO:0022625">
    <property type="term" value="C:cytosolic large ribosomal subunit"/>
    <property type="evidence" value="ECO:0000318"/>
    <property type="project" value="GO_Central"/>
</dbReference>
<dbReference type="Gramene" id="TraesCS5B03G0622900.1">
    <property type="protein sequence ID" value="TraesCS5B03G0622900.1.CDS"/>
    <property type="gene ID" value="TraesCS5B03G0622900"/>
</dbReference>
<dbReference type="Gramene" id="TraesWEE_scaffold_018027_01G000200.1">
    <property type="protein sequence ID" value="TraesWEE_scaffold_018027_01G000200.1"/>
    <property type="gene ID" value="TraesWEE_scaffold_018027_01G000200"/>
</dbReference>
<dbReference type="GO" id="GO:0003723">
    <property type="term" value="F:RNA binding"/>
    <property type="evidence" value="ECO:0000318"/>
    <property type="project" value="GO_Central"/>
</dbReference>
<dbReference type="Gramene" id="TraesCS5B02G238000.1">
    <property type="protein sequence ID" value="TraesCS5B02G238000.1"/>
    <property type="gene ID" value="TraesCS5B02G238000"/>
</dbReference>
<dbReference type="Gramene" id="TraesCAD_scaffold_021215_01G000100.1">
    <property type="protein sequence ID" value="TraesCAD_scaffold_021215_01G000100.1"/>
    <property type="gene ID" value="TraesCAD_scaffold_021215_01G000100"/>
</dbReference>
<accession>A0A3B6LN42</accession>
<dbReference type="Gramene" id="TraesRN5B0100628800.1">
    <property type="protein sequence ID" value="TraesRN5B0100628800.1"/>
    <property type="gene ID" value="TraesRN5B0100628800"/>
</dbReference>
<protein>
    <submittedName>
        <fullName evidence="1">Uncharacterized protein</fullName>
    </submittedName>
</protein>
<reference evidence="1" key="2">
    <citation type="submission" date="2018-10" db="UniProtKB">
        <authorList>
            <consortium name="EnsemblPlants"/>
        </authorList>
    </citation>
    <scope>IDENTIFICATION</scope>
</reference>
<sequence length="100" mass="10448">MSIRSLISASRSRYALAASTISQATSRTHQHACVPPLLSGLGPLACAFSSSAAVADVNSGVRVMEGQLEEYAHFAVLASGPLADVLFRTTSKCCFNTICV</sequence>
<keyword evidence="2" id="KW-1185">Reference proteome</keyword>
<name>A0A3B6LN42_WHEAT</name>
<evidence type="ECO:0000313" key="1">
    <source>
        <dbReference type="EnsemblPlants" id="TraesCS5B02G238000.1"/>
    </source>
</evidence>